<evidence type="ECO:0000313" key="9">
    <source>
        <dbReference type="EMBL" id="KST65947.1"/>
    </source>
</evidence>
<dbReference type="InterPro" id="IPR016132">
    <property type="entry name" value="Phyto_chromo_attachment"/>
</dbReference>
<dbReference type="PROSITE" id="PS50109">
    <property type="entry name" value="HIS_KIN"/>
    <property type="match status" value="1"/>
</dbReference>
<dbReference type="Gene3D" id="1.10.287.130">
    <property type="match status" value="1"/>
</dbReference>
<evidence type="ECO:0000259" key="7">
    <source>
        <dbReference type="PROSITE" id="PS50046"/>
    </source>
</evidence>
<dbReference type="Gene3D" id="3.30.450.40">
    <property type="match status" value="5"/>
</dbReference>
<dbReference type="GO" id="GO:0000155">
    <property type="term" value="F:phosphorelay sensor kinase activity"/>
    <property type="evidence" value="ECO:0007669"/>
    <property type="project" value="InterPro"/>
</dbReference>
<dbReference type="PROSITE" id="PS50046">
    <property type="entry name" value="PHYTOCHROME_2"/>
    <property type="match status" value="5"/>
</dbReference>
<feature type="domain" description="Histidine kinase" evidence="8">
    <location>
        <begin position="742"/>
        <end position="1005"/>
    </location>
</feature>
<dbReference type="Proteomes" id="UP000053372">
    <property type="component" value="Unassembled WGS sequence"/>
</dbReference>
<dbReference type="InterPro" id="IPR003661">
    <property type="entry name" value="HisK_dim/P_dom"/>
</dbReference>
<evidence type="ECO:0000256" key="5">
    <source>
        <dbReference type="ARBA" id="ARBA00022777"/>
    </source>
</evidence>
<dbReference type="Pfam" id="PF01590">
    <property type="entry name" value="GAF"/>
    <property type="match status" value="4"/>
</dbReference>
<evidence type="ECO:0000259" key="8">
    <source>
        <dbReference type="PROSITE" id="PS50109"/>
    </source>
</evidence>
<evidence type="ECO:0000256" key="2">
    <source>
        <dbReference type="ARBA" id="ARBA00006402"/>
    </source>
</evidence>
<dbReference type="SUPFAM" id="SSF55874">
    <property type="entry name" value="ATPase domain of HSP90 chaperone/DNA topoisomerase II/histidine kinase"/>
    <property type="match status" value="1"/>
</dbReference>
<proteinExistence type="inferred from homology"/>
<comment type="catalytic activity">
    <reaction evidence="1">
        <text>ATP + protein L-histidine = ADP + protein N-phospho-L-histidine.</text>
        <dbReference type="EC" id="2.7.13.3"/>
    </reaction>
</comment>
<dbReference type="InterPro" id="IPR029016">
    <property type="entry name" value="GAF-like_dom_sf"/>
</dbReference>
<name>A0A0V7ZN79_9CYAN</name>
<dbReference type="CDD" id="cd00082">
    <property type="entry name" value="HisKA"/>
    <property type="match status" value="1"/>
</dbReference>
<organism evidence="9 10">
    <name type="scientific">Mastigocoleus testarum BC008</name>
    <dbReference type="NCBI Taxonomy" id="371196"/>
    <lineage>
        <taxon>Bacteria</taxon>
        <taxon>Bacillati</taxon>
        <taxon>Cyanobacteriota</taxon>
        <taxon>Cyanophyceae</taxon>
        <taxon>Nostocales</taxon>
        <taxon>Hapalosiphonaceae</taxon>
        <taxon>Mastigocoleus</taxon>
    </lineage>
</organism>
<dbReference type="OrthoDB" id="474548at2"/>
<dbReference type="InterPro" id="IPR005467">
    <property type="entry name" value="His_kinase_dom"/>
</dbReference>
<evidence type="ECO:0000313" key="10">
    <source>
        <dbReference type="Proteomes" id="UP000053372"/>
    </source>
</evidence>
<dbReference type="InterPro" id="IPR003594">
    <property type="entry name" value="HATPase_dom"/>
</dbReference>
<evidence type="ECO:0000256" key="6">
    <source>
        <dbReference type="ARBA" id="ARBA00023012"/>
    </source>
</evidence>
<dbReference type="EMBL" id="LMTZ01000102">
    <property type="protein sequence ID" value="KST65947.1"/>
    <property type="molecule type" value="Genomic_DNA"/>
</dbReference>
<keyword evidence="5" id="KW-0418">Kinase</keyword>
<gene>
    <name evidence="9" type="ORF">BC008_23330</name>
</gene>
<comment type="similarity">
    <text evidence="2">In the N-terminal section; belongs to the phytochrome family.</text>
</comment>
<keyword evidence="10" id="KW-1185">Reference proteome</keyword>
<accession>A0A0V7ZN79</accession>
<dbReference type="AlphaFoldDB" id="A0A0V7ZN79"/>
<dbReference type="PANTHER" id="PTHR43065">
    <property type="entry name" value="SENSOR HISTIDINE KINASE"/>
    <property type="match status" value="1"/>
</dbReference>
<protein>
    <recommendedName>
        <fullName evidence="3">histidine kinase</fullName>
        <ecNumber evidence="3">2.7.13.3</ecNumber>
    </recommendedName>
</protein>
<keyword evidence="4" id="KW-0597">Phosphoprotein</keyword>
<dbReference type="RefSeq" id="WP_027844381.1">
    <property type="nucleotide sequence ID" value="NZ_LMTZ01000102.1"/>
</dbReference>
<evidence type="ECO:0000256" key="1">
    <source>
        <dbReference type="ARBA" id="ARBA00000085"/>
    </source>
</evidence>
<feature type="domain" description="Phytochrome chromophore attachment site" evidence="7">
    <location>
        <begin position="396"/>
        <end position="534"/>
    </location>
</feature>
<evidence type="ECO:0000256" key="4">
    <source>
        <dbReference type="ARBA" id="ARBA00022553"/>
    </source>
</evidence>
<dbReference type="InterPro" id="IPR003018">
    <property type="entry name" value="GAF"/>
</dbReference>
<dbReference type="SMART" id="SM00065">
    <property type="entry name" value="GAF"/>
    <property type="match status" value="4"/>
</dbReference>
<sequence length="1007" mass="115372">MQSYSSEIEKQQDTFIAQLQEELEQQKVLMDAIGKIRRPLDLSTTLQTTTTQVRQLLNADRVAVFQFYLEKTWEGEFICEDVAVGWSSVIAEKLYDRNFGEQFALHHFEIETQAIRDIYAAGLSDSHVEILGRFQVRANLVVPIVKNDKAWGLLCIHQCNNTREWKNSEVKFAKSICNNLTLAIEQAEYLQQVELQTVKLAQAAQHQKVISKIVEKIRQSLDIDVIFSTTTQEVRHILQVDRVAIFRFNFDWSGKFVAESFDEHWISLIGAYPVINDTYLQETKGGRYANNQILTVDNIYEAGLNECHIALLEQFQAQAFTTAPILQGDKLWGIIGAYQNSSPRTWQADEVDLLAQVGSQLGVALSHHELLAKAEYQTEQQKALTAVITRIRESLKFNTIFRTTVVEVRQLLQVDRVAIFRFDPENDWEGEIIHEDVGLGFSSAITEKVYDRCFSENFAPLYRQGRVNVIADIYQHDFKECYIKILERFQVRANIVAPLLKEGELWGLLCIHQCSKPREWKNSEIEFVYQIAEQLGVALKQDSYLKKVKAQAVQLAEAKERDKAMERQKLLATTVDKIRQSLDIETIFKATTQAVRELLKVERVAIYRFDSNWRGKFVADSFQDGWQPPSNSQSLMMPTFLDVDNENLPRNEIFVPISQGEKLWGLLVANQTSQPRVWKNEEVDLLAQVGVQLGIAIQQGELLQQTKDQAAQLTNALQEIKQAQDYLIQGEKMASLWELFAGVAHEINNPINFILSNLTHMRKYAQHLLQMVNRYREHSPDKLLNIQGQVEELNLNFITEDLPKMLYSMELGAKRINQIVISLRNFYRTDEAELKTVNIHEGLDNTLLILGHRLKKNERYPGIKVIKLYGKLPLVECYCAQLNLVFMNILANSIDALDQKFISTKQKYPKSDTENPDLPLSICIITQLISDKVTIKITDNGLGMPEFVRQRIFEPLFTTKELGQVTGLGLSISHQIVVEKHKGQIKCSSELGQGTEFLIEIPIKHHS</sequence>
<feature type="domain" description="Phytochrome chromophore attachment site" evidence="7">
    <location>
        <begin position="653"/>
        <end position="692"/>
    </location>
</feature>
<dbReference type="Pfam" id="PF02518">
    <property type="entry name" value="HATPase_c"/>
    <property type="match status" value="1"/>
</dbReference>
<dbReference type="SUPFAM" id="SSF55781">
    <property type="entry name" value="GAF domain-like"/>
    <property type="match status" value="4"/>
</dbReference>
<feature type="domain" description="Phytochrome chromophore attachment site" evidence="7">
    <location>
        <begin position="41"/>
        <end position="179"/>
    </location>
</feature>
<dbReference type="Gene3D" id="3.30.565.10">
    <property type="entry name" value="Histidine kinase-like ATPase, C-terminal domain"/>
    <property type="match status" value="1"/>
</dbReference>
<dbReference type="InterPro" id="IPR004358">
    <property type="entry name" value="Sig_transdc_His_kin-like_C"/>
</dbReference>
<dbReference type="PRINTS" id="PR00344">
    <property type="entry name" value="BCTRLSENSOR"/>
</dbReference>
<comment type="caution">
    <text evidence="9">The sequence shown here is derived from an EMBL/GenBank/DDBJ whole genome shotgun (WGS) entry which is preliminary data.</text>
</comment>
<dbReference type="SUPFAM" id="SSF47384">
    <property type="entry name" value="Homodimeric domain of signal transducing histidine kinase"/>
    <property type="match status" value="1"/>
</dbReference>
<dbReference type="EC" id="2.7.13.3" evidence="3"/>
<evidence type="ECO:0000256" key="3">
    <source>
        <dbReference type="ARBA" id="ARBA00012438"/>
    </source>
</evidence>
<dbReference type="PANTHER" id="PTHR43065:SF50">
    <property type="entry name" value="HISTIDINE KINASE"/>
    <property type="match status" value="1"/>
</dbReference>
<dbReference type="InterPro" id="IPR036890">
    <property type="entry name" value="HATPase_C_sf"/>
</dbReference>
<dbReference type="SMART" id="SM00387">
    <property type="entry name" value="HATPase_c"/>
    <property type="match status" value="1"/>
</dbReference>
<reference evidence="9 10" key="1">
    <citation type="journal article" date="2015" name="Genome Announc.">
        <title>Draft Genome of the Euendolithic (true boring) Cyanobacterium Mastigocoleus testarum strain BC008.</title>
        <authorList>
            <person name="Guida B.S."/>
            <person name="Garcia-Pichel F."/>
        </authorList>
    </citation>
    <scope>NUCLEOTIDE SEQUENCE [LARGE SCALE GENOMIC DNA]</scope>
    <source>
        <strain evidence="9 10">BC008</strain>
    </source>
</reference>
<keyword evidence="6" id="KW-0902">Two-component regulatory system</keyword>
<feature type="domain" description="Phytochrome chromophore attachment site" evidence="7">
    <location>
        <begin position="583"/>
        <end position="638"/>
    </location>
</feature>
<keyword evidence="5" id="KW-0808">Transferase</keyword>
<feature type="domain" description="Phytochrome chromophore attachment site" evidence="7">
    <location>
        <begin position="222"/>
        <end position="360"/>
    </location>
</feature>
<dbReference type="InterPro" id="IPR036097">
    <property type="entry name" value="HisK_dim/P_sf"/>
</dbReference>